<evidence type="ECO:0000313" key="1">
    <source>
        <dbReference type="EMBL" id="KZP02406.1"/>
    </source>
</evidence>
<evidence type="ECO:0000313" key="2">
    <source>
        <dbReference type="Proteomes" id="UP000076532"/>
    </source>
</evidence>
<protein>
    <recommendedName>
        <fullName evidence="3">Ubiquitin-like protease family profile domain-containing protein</fullName>
    </recommendedName>
</protein>
<reference evidence="1 2" key="1">
    <citation type="journal article" date="2016" name="Mol. Biol. Evol.">
        <title>Comparative Genomics of Early-Diverging Mushroom-Forming Fungi Provides Insights into the Origins of Lignocellulose Decay Capabilities.</title>
        <authorList>
            <person name="Nagy L.G."/>
            <person name="Riley R."/>
            <person name="Tritt A."/>
            <person name="Adam C."/>
            <person name="Daum C."/>
            <person name="Floudas D."/>
            <person name="Sun H."/>
            <person name="Yadav J.S."/>
            <person name="Pangilinan J."/>
            <person name="Larsson K.H."/>
            <person name="Matsuura K."/>
            <person name="Barry K."/>
            <person name="Labutti K."/>
            <person name="Kuo R."/>
            <person name="Ohm R.A."/>
            <person name="Bhattacharya S.S."/>
            <person name="Shirouzu T."/>
            <person name="Yoshinaga Y."/>
            <person name="Martin F.M."/>
            <person name="Grigoriev I.V."/>
            <person name="Hibbett D.S."/>
        </authorList>
    </citation>
    <scope>NUCLEOTIDE SEQUENCE [LARGE SCALE GENOMIC DNA]</scope>
    <source>
        <strain evidence="1 2">CBS 109695</strain>
    </source>
</reference>
<dbReference type="Pfam" id="PF18759">
    <property type="entry name" value="Plavaka"/>
    <property type="match status" value="1"/>
</dbReference>
<dbReference type="AlphaFoldDB" id="A0A167SZJ0"/>
<keyword evidence="2" id="KW-1185">Reference proteome</keyword>
<name>A0A167SZJ0_9AGAM</name>
<dbReference type="STRING" id="436010.A0A167SZJ0"/>
<evidence type="ECO:0008006" key="3">
    <source>
        <dbReference type="Google" id="ProtNLM"/>
    </source>
</evidence>
<dbReference type="OrthoDB" id="3199698at2759"/>
<dbReference type="EMBL" id="KV418604">
    <property type="protein sequence ID" value="KZP02406.1"/>
    <property type="molecule type" value="Genomic_DNA"/>
</dbReference>
<dbReference type="InterPro" id="IPR041078">
    <property type="entry name" value="Plavaka"/>
</dbReference>
<sequence>MGFLPIAKTDKLHATGEAFRNFRRQLSHSAISGMLKSLRQAFTIPEVNRCPDGHFRRTIYGAGPYIGDYPEQCMLSCIVQGWCPKCMAPSKDLEQDAISRTQKLADQLAEFHELGELWAKFGIVGDIVPFTADIPRADINELISPDLLHQLIKGCFQDHLVTWIEELIRSLHPKAEADRILDEIDYRISLAAPFAGIRRFPKGRGFKQWTGDDSKALMKIYLPAIEGFVPDEAVRCLRSFIEFIYLARRNIHDTTSLAQMDQALAEFHQHRKIFEEHGIRLDFNLPRQHSARHWTLLIREFGAPNGLCSSITESKHIKAVKKPWRRSNRYKALQQMLYINQRLDKLSAARTDFVRREMLEPKRSRQSTAAEKAEYSINYELVAAAAAAASLDNDGGPIEGNDVPSEVLLSTTVSHRKMGVNQLATALAQDNIAALLQDFLFYQLHPDAISTAMDTLPDVSELRVSVHPSAVAVFHAPSDLCGTQGLSSERIRAVSSWQGGAGRYDCIFVVTDESMPGMLGLDVAQVGAFLSFGHGSQVYNCALVSWFSRLGEAPDEATRMWMLEAAYRDDDESQRYCSVISMDSVVRAAHLMPIFGNSNYLPRGLTPNHTLTTMFRGWYVNKFIDHHAFELAF</sequence>
<dbReference type="Proteomes" id="UP000076532">
    <property type="component" value="Unassembled WGS sequence"/>
</dbReference>
<gene>
    <name evidence="1" type="ORF">FIBSPDRAFT_915502</name>
</gene>
<organism evidence="1 2">
    <name type="scientific">Athelia psychrophila</name>
    <dbReference type="NCBI Taxonomy" id="1759441"/>
    <lineage>
        <taxon>Eukaryota</taxon>
        <taxon>Fungi</taxon>
        <taxon>Dikarya</taxon>
        <taxon>Basidiomycota</taxon>
        <taxon>Agaricomycotina</taxon>
        <taxon>Agaricomycetes</taxon>
        <taxon>Agaricomycetidae</taxon>
        <taxon>Atheliales</taxon>
        <taxon>Atheliaceae</taxon>
        <taxon>Athelia</taxon>
    </lineage>
</organism>
<accession>A0A167SZJ0</accession>
<proteinExistence type="predicted"/>